<dbReference type="SUPFAM" id="SSF53335">
    <property type="entry name" value="S-adenosyl-L-methionine-dependent methyltransferases"/>
    <property type="match status" value="1"/>
</dbReference>
<accession>A0A1G2TJR6</accession>
<evidence type="ECO:0008006" key="3">
    <source>
        <dbReference type="Google" id="ProtNLM"/>
    </source>
</evidence>
<dbReference type="AlphaFoldDB" id="A0A1G2TJR6"/>
<protein>
    <recommendedName>
        <fullName evidence="3">Methyltransferase domain-containing protein</fullName>
    </recommendedName>
</protein>
<reference evidence="1 2" key="1">
    <citation type="journal article" date="2016" name="Nat. Commun.">
        <title>Thousands of microbial genomes shed light on interconnected biogeochemical processes in an aquifer system.</title>
        <authorList>
            <person name="Anantharaman K."/>
            <person name="Brown C.T."/>
            <person name="Hug L.A."/>
            <person name="Sharon I."/>
            <person name="Castelle C.J."/>
            <person name="Probst A.J."/>
            <person name="Thomas B.C."/>
            <person name="Singh A."/>
            <person name="Wilkins M.J."/>
            <person name="Karaoz U."/>
            <person name="Brodie E.L."/>
            <person name="Williams K.H."/>
            <person name="Hubbard S.S."/>
            <person name="Banfield J.F."/>
        </authorList>
    </citation>
    <scope>NUCLEOTIDE SEQUENCE [LARGE SCALE GENOMIC DNA]</scope>
</reference>
<sequence length="202" mass="23782">MELKPQMQPGEIAIMEKLLLSYSSHVDVLEWGSGGSTVYFTRFLRKKGISYTWESVEYNKLWYEKILAELKGDKHTSLTLFDIGNNENKQREELMNEYVAYPATLGKKFDIIIVDGRKRRRCLIEATQLLKPGGTVLLHDGRRTYYHCAFKHYPDSRILSRSGLWRGKLEDPGFLSRAFNALLYWLFRTYTFSFRFFHFSHS</sequence>
<evidence type="ECO:0000313" key="2">
    <source>
        <dbReference type="Proteomes" id="UP000177279"/>
    </source>
</evidence>
<proteinExistence type="predicted"/>
<organism evidence="1 2">
    <name type="scientific">Candidatus Zambryskibacteria bacterium RIFCSPHIGHO2_02_FULL_43_37</name>
    <dbReference type="NCBI Taxonomy" id="1802749"/>
    <lineage>
        <taxon>Bacteria</taxon>
        <taxon>Candidatus Zambryskiibacteriota</taxon>
    </lineage>
</organism>
<gene>
    <name evidence="1" type="ORF">A3D49_01995</name>
</gene>
<comment type="caution">
    <text evidence="1">The sequence shown here is derived from an EMBL/GenBank/DDBJ whole genome shotgun (WGS) entry which is preliminary data.</text>
</comment>
<dbReference type="InterPro" id="IPR029063">
    <property type="entry name" value="SAM-dependent_MTases_sf"/>
</dbReference>
<dbReference type="Gene3D" id="3.40.50.150">
    <property type="entry name" value="Vaccinia Virus protein VP39"/>
    <property type="match status" value="1"/>
</dbReference>
<evidence type="ECO:0000313" key="1">
    <source>
        <dbReference type="EMBL" id="OHA96861.1"/>
    </source>
</evidence>
<dbReference type="EMBL" id="MHVS01000003">
    <property type="protein sequence ID" value="OHA96861.1"/>
    <property type="molecule type" value="Genomic_DNA"/>
</dbReference>
<dbReference type="Proteomes" id="UP000177279">
    <property type="component" value="Unassembled WGS sequence"/>
</dbReference>
<name>A0A1G2TJR6_9BACT</name>